<dbReference type="AlphaFoldDB" id="A0A6G1E1B8"/>
<dbReference type="EMBL" id="SPHZ02000005">
    <property type="protein sequence ID" value="KAF0918925.1"/>
    <property type="molecule type" value="Genomic_DNA"/>
</dbReference>
<proteinExistence type="predicted"/>
<gene>
    <name evidence="1" type="ORF">E2562_027476</name>
</gene>
<protein>
    <submittedName>
        <fullName evidence="1">Uncharacterized protein</fullName>
    </submittedName>
</protein>
<name>A0A6G1E1B8_9ORYZ</name>
<evidence type="ECO:0000313" key="1">
    <source>
        <dbReference type="EMBL" id="KAF0918925.1"/>
    </source>
</evidence>
<organism evidence="1 2">
    <name type="scientific">Oryza meyeriana var. granulata</name>
    <dbReference type="NCBI Taxonomy" id="110450"/>
    <lineage>
        <taxon>Eukaryota</taxon>
        <taxon>Viridiplantae</taxon>
        <taxon>Streptophyta</taxon>
        <taxon>Embryophyta</taxon>
        <taxon>Tracheophyta</taxon>
        <taxon>Spermatophyta</taxon>
        <taxon>Magnoliopsida</taxon>
        <taxon>Liliopsida</taxon>
        <taxon>Poales</taxon>
        <taxon>Poaceae</taxon>
        <taxon>BOP clade</taxon>
        <taxon>Oryzoideae</taxon>
        <taxon>Oryzeae</taxon>
        <taxon>Oryzinae</taxon>
        <taxon>Oryza</taxon>
        <taxon>Oryza meyeriana</taxon>
    </lineage>
</organism>
<comment type="caution">
    <text evidence="1">The sequence shown here is derived from an EMBL/GenBank/DDBJ whole genome shotgun (WGS) entry which is preliminary data.</text>
</comment>
<evidence type="ECO:0000313" key="2">
    <source>
        <dbReference type="Proteomes" id="UP000479710"/>
    </source>
</evidence>
<dbReference type="Proteomes" id="UP000479710">
    <property type="component" value="Unassembled WGS sequence"/>
</dbReference>
<keyword evidence="2" id="KW-1185">Reference proteome</keyword>
<sequence>MPTAATVSRCLDRRGPSWRTSSEDGSFDKLVDQRLENKLDWLELEHTCGLHTGQQGIHRIYSTAVAQIAQIVYTPRCRIEKQLQIELENNIDLRRFVNIA</sequence>
<accession>A0A6G1E1B8</accession>
<reference evidence="1 2" key="1">
    <citation type="submission" date="2019-11" db="EMBL/GenBank/DDBJ databases">
        <title>Whole genome sequence of Oryza granulata.</title>
        <authorList>
            <person name="Li W."/>
        </authorList>
    </citation>
    <scope>NUCLEOTIDE SEQUENCE [LARGE SCALE GENOMIC DNA]</scope>
    <source>
        <strain evidence="2">cv. Menghai</strain>
        <tissue evidence="1">Leaf</tissue>
    </source>
</reference>